<dbReference type="RefSeq" id="WP_135347966.1">
    <property type="nucleotide sequence ID" value="NZ_SRJD01000005.1"/>
</dbReference>
<evidence type="ECO:0000259" key="3">
    <source>
        <dbReference type="PROSITE" id="PS50977"/>
    </source>
</evidence>
<comment type="caution">
    <text evidence="4">The sequence shown here is derived from an EMBL/GenBank/DDBJ whole genome shotgun (WGS) entry which is preliminary data.</text>
</comment>
<feature type="domain" description="HTH tetR-type" evidence="3">
    <location>
        <begin position="13"/>
        <end position="73"/>
    </location>
</feature>
<protein>
    <submittedName>
        <fullName evidence="4">TetR/AcrR family transcriptional regulator</fullName>
    </submittedName>
</protein>
<sequence length="203" mass="23662">MSTRMTNRDLQALERRKQILDVSKKLFLEQGYHATSMRMINKTVGLSEALTYHYFPNGKLEIFKAVVEAGHENSIKQIQTVIQTFRHDMPLRDALITFGKTVHQLFATDDSIIPLVIRERQLLDSSEYKFINETTQQLIDTFAAYLKNPKVRPKLKSFDLRLGILQYTYNFTTSSIFGESLFNDNYDEYVSELADMTLQLWCE</sequence>
<dbReference type="Gene3D" id="1.10.357.10">
    <property type="entry name" value="Tetracycline Repressor, domain 2"/>
    <property type="match status" value="1"/>
</dbReference>
<dbReference type="PROSITE" id="PS50977">
    <property type="entry name" value="HTH_TETR_2"/>
    <property type="match status" value="1"/>
</dbReference>
<dbReference type="AlphaFoldDB" id="A0A4Z0GR74"/>
<feature type="DNA-binding region" description="H-T-H motif" evidence="2">
    <location>
        <begin position="36"/>
        <end position="55"/>
    </location>
</feature>
<dbReference type="InterPro" id="IPR001647">
    <property type="entry name" value="HTH_TetR"/>
</dbReference>
<evidence type="ECO:0000256" key="1">
    <source>
        <dbReference type="ARBA" id="ARBA00023125"/>
    </source>
</evidence>
<dbReference type="GO" id="GO:0003677">
    <property type="term" value="F:DNA binding"/>
    <property type="evidence" value="ECO:0007669"/>
    <property type="project" value="UniProtKB-UniRule"/>
</dbReference>
<evidence type="ECO:0000313" key="4">
    <source>
        <dbReference type="EMBL" id="TGA98946.1"/>
    </source>
</evidence>
<dbReference type="Proteomes" id="UP000298347">
    <property type="component" value="Unassembled WGS sequence"/>
</dbReference>
<dbReference type="EMBL" id="SRJD01000005">
    <property type="protein sequence ID" value="TGA98946.1"/>
    <property type="molecule type" value="Genomic_DNA"/>
</dbReference>
<dbReference type="InterPro" id="IPR009057">
    <property type="entry name" value="Homeodomain-like_sf"/>
</dbReference>
<dbReference type="OrthoDB" id="9814200at2"/>
<organism evidence="4 5">
    <name type="scientific">Sporolactobacillus shoreae</name>
    <dbReference type="NCBI Taxonomy" id="1465501"/>
    <lineage>
        <taxon>Bacteria</taxon>
        <taxon>Bacillati</taxon>
        <taxon>Bacillota</taxon>
        <taxon>Bacilli</taxon>
        <taxon>Bacillales</taxon>
        <taxon>Sporolactobacillaceae</taxon>
        <taxon>Sporolactobacillus</taxon>
    </lineage>
</organism>
<dbReference type="PANTHER" id="PTHR43479">
    <property type="entry name" value="ACREF/ENVCD OPERON REPRESSOR-RELATED"/>
    <property type="match status" value="1"/>
</dbReference>
<gene>
    <name evidence="4" type="ORF">E4665_06370</name>
</gene>
<dbReference type="SUPFAM" id="SSF46689">
    <property type="entry name" value="Homeodomain-like"/>
    <property type="match status" value="1"/>
</dbReference>
<dbReference type="Pfam" id="PF00440">
    <property type="entry name" value="TetR_N"/>
    <property type="match status" value="1"/>
</dbReference>
<proteinExistence type="predicted"/>
<accession>A0A4Z0GR74</accession>
<dbReference type="InterPro" id="IPR050624">
    <property type="entry name" value="HTH-type_Tx_Regulator"/>
</dbReference>
<name>A0A4Z0GR74_9BACL</name>
<evidence type="ECO:0000313" key="5">
    <source>
        <dbReference type="Proteomes" id="UP000298347"/>
    </source>
</evidence>
<evidence type="ECO:0000256" key="2">
    <source>
        <dbReference type="PROSITE-ProRule" id="PRU00335"/>
    </source>
</evidence>
<reference evidence="4 5" key="1">
    <citation type="journal article" date="2015" name="Int. J. Syst. Evol. Microbiol.">
        <title>Sporolactobacillus shoreae sp. nov. and Sporolactobacillus spathodeae sp. nov., two spore-forming lactic acid bacteria isolated from tree barks in Thailand.</title>
        <authorList>
            <person name="Thamacharoensuk T."/>
            <person name="Kitahara M."/>
            <person name="Ohkuma M."/>
            <person name="Thongchul N."/>
            <person name="Tanasupawat S."/>
        </authorList>
    </citation>
    <scope>NUCLEOTIDE SEQUENCE [LARGE SCALE GENOMIC DNA]</scope>
    <source>
        <strain evidence="4 5">BK92</strain>
    </source>
</reference>
<dbReference type="PANTHER" id="PTHR43479:SF11">
    <property type="entry name" value="ACREF_ENVCD OPERON REPRESSOR-RELATED"/>
    <property type="match status" value="1"/>
</dbReference>
<keyword evidence="1 2" id="KW-0238">DNA-binding</keyword>
<keyword evidence="5" id="KW-1185">Reference proteome</keyword>